<evidence type="ECO:0008006" key="4">
    <source>
        <dbReference type="Google" id="ProtNLM"/>
    </source>
</evidence>
<keyword evidence="3" id="KW-1185">Reference proteome</keyword>
<protein>
    <recommendedName>
        <fullName evidence="4">Lipoprotein</fullName>
    </recommendedName>
</protein>
<dbReference type="RefSeq" id="WP_277862057.1">
    <property type="nucleotide sequence ID" value="NZ_JARRAG010000002.1"/>
</dbReference>
<feature type="region of interest" description="Disordered" evidence="1">
    <location>
        <begin position="112"/>
        <end position="145"/>
    </location>
</feature>
<dbReference type="Proteomes" id="UP001216907">
    <property type="component" value="Unassembled WGS sequence"/>
</dbReference>
<comment type="caution">
    <text evidence="2">The sequence shown here is derived from an EMBL/GenBank/DDBJ whole genome shotgun (WGS) entry which is preliminary data.</text>
</comment>
<accession>A0ABT6FDT4</accession>
<dbReference type="EMBL" id="JARRAG010000002">
    <property type="protein sequence ID" value="MDG3005727.1"/>
    <property type="molecule type" value="Genomic_DNA"/>
</dbReference>
<reference evidence="2 3" key="1">
    <citation type="submission" date="2023-03" db="EMBL/GenBank/DDBJ databases">
        <title>Paludisphaera mucosa sp. nov. a novel planctomycete from northern fen.</title>
        <authorList>
            <person name="Ivanova A."/>
        </authorList>
    </citation>
    <scope>NUCLEOTIDE SEQUENCE [LARGE SCALE GENOMIC DNA]</scope>
    <source>
        <strain evidence="2 3">Pla2</strain>
    </source>
</reference>
<name>A0ABT6FDT4_9BACT</name>
<sequence>MHDPSNGRGAPPRRPLRRSAILLVAVLSASAPGCSRGTQLSGENRELIVSLATAVSTREPKWLEENVALIEKRRAEGHCPDAEYAALKDVVAKAKAGQWDAAQEAAYALRDAQEPTAEDLENLDQRKLSHEPRTLGPPRKTAKKS</sequence>
<feature type="compositionally biased region" description="Basic and acidic residues" evidence="1">
    <location>
        <begin position="123"/>
        <end position="133"/>
    </location>
</feature>
<organism evidence="2 3">
    <name type="scientific">Paludisphaera mucosa</name>
    <dbReference type="NCBI Taxonomy" id="3030827"/>
    <lineage>
        <taxon>Bacteria</taxon>
        <taxon>Pseudomonadati</taxon>
        <taxon>Planctomycetota</taxon>
        <taxon>Planctomycetia</taxon>
        <taxon>Isosphaerales</taxon>
        <taxon>Isosphaeraceae</taxon>
        <taxon>Paludisphaera</taxon>
    </lineage>
</organism>
<gene>
    <name evidence="2" type="ORF">PZE19_18215</name>
</gene>
<evidence type="ECO:0000313" key="3">
    <source>
        <dbReference type="Proteomes" id="UP001216907"/>
    </source>
</evidence>
<evidence type="ECO:0000256" key="1">
    <source>
        <dbReference type="SAM" id="MobiDB-lite"/>
    </source>
</evidence>
<evidence type="ECO:0000313" key="2">
    <source>
        <dbReference type="EMBL" id="MDG3005727.1"/>
    </source>
</evidence>
<proteinExistence type="predicted"/>